<gene>
    <name evidence="2" type="primary">lpqS_2</name>
    <name evidence="2" type="ORF">LAUMK4_01941</name>
</gene>
<proteinExistence type="predicted"/>
<dbReference type="InterPro" id="IPR058714">
    <property type="entry name" value="LpqS"/>
</dbReference>
<feature type="transmembrane region" description="Helical" evidence="1">
    <location>
        <begin position="93"/>
        <end position="111"/>
    </location>
</feature>
<keyword evidence="1" id="KW-0472">Membrane</keyword>
<dbReference type="Pfam" id="PF26327">
    <property type="entry name" value="LpqS"/>
    <property type="match status" value="1"/>
</dbReference>
<keyword evidence="1" id="KW-1133">Transmembrane helix</keyword>
<accession>A0ABY6RGN2</accession>
<dbReference type="EMBL" id="UPHM01000040">
    <property type="protein sequence ID" value="VAZ91888.1"/>
    <property type="molecule type" value="Genomic_DNA"/>
</dbReference>
<name>A0ABY6RGN2_9MYCO</name>
<reference evidence="2 3" key="1">
    <citation type="submission" date="2018-09" db="EMBL/GenBank/DDBJ databases">
        <authorList>
            <person name="Tagini F."/>
        </authorList>
    </citation>
    <scope>NUCLEOTIDE SEQUENCE [LARGE SCALE GENOMIC DNA]</scope>
    <source>
        <strain evidence="2 3">MK4</strain>
    </source>
</reference>
<keyword evidence="1" id="KW-0812">Transmembrane</keyword>
<evidence type="ECO:0000313" key="3">
    <source>
        <dbReference type="Proteomes" id="UP000271464"/>
    </source>
</evidence>
<dbReference type="RefSeq" id="WP_183155370.1">
    <property type="nucleotide sequence ID" value="NZ_UPHM01000040.1"/>
</dbReference>
<sequence>MRFVGAAKLSRPQYVLAAAAALWMALWVVVIGAHNSAHGGLLHAATPTPHPPHVLVTSVGAEFTVSVDHPHAGKDSSTAHHEQFLTAVLPRSASALAALGVVAAVIAVAGGSTQFRVLAGRGPPAPVGALLAGQDLLTRLCLSRR</sequence>
<organism evidence="2 3">
    <name type="scientific">Mycobacterium persicum</name>
    <dbReference type="NCBI Taxonomy" id="1487726"/>
    <lineage>
        <taxon>Bacteria</taxon>
        <taxon>Bacillati</taxon>
        <taxon>Actinomycetota</taxon>
        <taxon>Actinomycetes</taxon>
        <taxon>Mycobacteriales</taxon>
        <taxon>Mycobacteriaceae</taxon>
        <taxon>Mycobacterium</taxon>
    </lineage>
</organism>
<comment type="caution">
    <text evidence="2">The sequence shown here is derived from an EMBL/GenBank/DDBJ whole genome shotgun (WGS) entry which is preliminary data.</text>
</comment>
<evidence type="ECO:0000256" key="1">
    <source>
        <dbReference type="SAM" id="Phobius"/>
    </source>
</evidence>
<dbReference type="Proteomes" id="UP000271464">
    <property type="component" value="Unassembled WGS sequence"/>
</dbReference>
<evidence type="ECO:0000313" key="2">
    <source>
        <dbReference type="EMBL" id="VAZ91888.1"/>
    </source>
</evidence>
<protein>
    <submittedName>
        <fullName evidence="2">Lipoprotein LpqS</fullName>
    </submittedName>
</protein>
<keyword evidence="3" id="KW-1185">Reference proteome</keyword>
<keyword evidence="2" id="KW-0449">Lipoprotein</keyword>